<dbReference type="GO" id="GO:0004521">
    <property type="term" value="F:RNA endonuclease activity"/>
    <property type="evidence" value="ECO:0007669"/>
    <property type="project" value="UniProtKB-UniRule"/>
</dbReference>
<dbReference type="GO" id="GO:0005737">
    <property type="term" value="C:cytoplasm"/>
    <property type="evidence" value="ECO:0007669"/>
    <property type="project" value="UniProtKB-SubCell"/>
</dbReference>
<reference evidence="8 9" key="1">
    <citation type="submission" date="2020-08" db="EMBL/GenBank/DDBJ databases">
        <title>Genomic Encyclopedia of Type Strains, Phase IV (KMG-IV): sequencing the most valuable type-strain genomes for metagenomic binning, comparative biology and taxonomic classification.</title>
        <authorList>
            <person name="Goeker M."/>
        </authorList>
    </citation>
    <scope>NUCLEOTIDE SEQUENCE [LARGE SCALE GENOMIC DNA]</scope>
    <source>
        <strain evidence="8 9">DSM 12252</strain>
    </source>
</reference>
<dbReference type="InterPro" id="IPR002036">
    <property type="entry name" value="YbeY"/>
</dbReference>
<evidence type="ECO:0000256" key="6">
    <source>
        <dbReference type="ARBA" id="ARBA00022833"/>
    </source>
</evidence>
<dbReference type="Gene3D" id="3.40.390.30">
    <property type="entry name" value="Metalloproteases ('zincins'), catalytic domain"/>
    <property type="match status" value="1"/>
</dbReference>
<evidence type="ECO:0000256" key="5">
    <source>
        <dbReference type="ARBA" id="ARBA00022801"/>
    </source>
</evidence>
<dbReference type="EMBL" id="JACHIG010000002">
    <property type="protein sequence ID" value="MBB5031734.1"/>
    <property type="molecule type" value="Genomic_DNA"/>
</dbReference>
<keyword evidence="9" id="KW-1185">Reference proteome</keyword>
<dbReference type="PANTHER" id="PTHR46986:SF1">
    <property type="entry name" value="ENDORIBONUCLEASE YBEY, CHLOROPLASTIC"/>
    <property type="match status" value="1"/>
</dbReference>
<evidence type="ECO:0000256" key="2">
    <source>
        <dbReference type="ARBA" id="ARBA00022722"/>
    </source>
</evidence>
<name>A0A7W7Y8Z9_9BACT</name>
<dbReference type="RefSeq" id="WP_184338667.1">
    <property type="nucleotide sequence ID" value="NZ_JACHIG010000002.1"/>
</dbReference>
<dbReference type="GO" id="GO:0008270">
    <property type="term" value="F:zinc ion binding"/>
    <property type="evidence" value="ECO:0007669"/>
    <property type="project" value="UniProtKB-UniRule"/>
</dbReference>
<feature type="binding site" evidence="7">
    <location>
        <position position="116"/>
    </location>
    <ligand>
        <name>Zn(2+)</name>
        <dbReference type="ChEBI" id="CHEBI:29105"/>
        <note>catalytic</note>
    </ligand>
</feature>
<accession>A0A7W7Y8Z9</accession>
<evidence type="ECO:0000256" key="4">
    <source>
        <dbReference type="ARBA" id="ARBA00022759"/>
    </source>
</evidence>
<keyword evidence="7" id="KW-0963">Cytoplasm</keyword>
<dbReference type="HAMAP" id="MF_00009">
    <property type="entry name" value="Endoribonucl_YbeY"/>
    <property type="match status" value="1"/>
</dbReference>
<keyword evidence="2 7" id="KW-0540">Nuclease</keyword>
<proteinExistence type="inferred from homology"/>
<evidence type="ECO:0000313" key="8">
    <source>
        <dbReference type="EMBL" id="MBB5031734.1"/>
    </source>
</evidence>
<protein>
    <recommendedName>
        <fullName evidence="7">Endoribonuclease YbeY</fullName>
        <ecNumber evidence="7">3.1.-.-</ecNumber>
    </recommendedName>
</protein>
<evidence type="ECO:0000256" key="7">
    <source>
        <dbReference type="HAMAP-Rule" id="MF_00009"/>
    </source>
</evidence>
<sequence length="149" mass="16336">MPLPKLRIYNRQKAHAIPLPWLRRIGKAALPGCLAALKSPDAPLALLEEIEITIVDDADIARVHGDFLDDPTPTDVITFHHGEILISADTALRQGSDHGQPLDHEVALYLVHGLMHLAGWDDHEAEEAQEMARIQEAVLKGAVEKVAAK</sequence>
<keyword evidence="5 7" id="KW-0378">Hydrolase</keyword>
<dbReference type="GO" id="GO:0006364">
    <property type="term" value="P:rRNA processing"/>
    <property type="evidence" value="ECO:0007669"/>
    <property type="project" value="UniProtKB-UniRule"/>
</dbReference>
<comment type="cofactor">
    <cofactor evidence="7">
        <name>Zn(2+)</name>
        <dbReference type="ChEBI" id="CHEBI:29105"/>
    </cofactor>
    <text evidence="7">Binds 1 zinc ion.</text>
</comment>
<comment type="function">
    <text evidence="7">Single strand-specific metallo-endoribonuclease involved in late-stage 70S ribosome quality control and in maturation of the 3' terminus of the 16S rRNA.</text>
</comment>
<dbReference type="GO" id="GO:0004222">
    <property type="term" value="F:metalloendopeptidase activity"/>
    <property type="evidence" value="ECO:0007669"/>
    <property type="project" value="InterPro"/>
</dbReference>
<feature type="binding site" evidence="7">
    <location>
        <position position="122"/>
    </location>
    <ligand>
        <name>Zn(2+)</name>
        <dbReference type="ChEBI" id="CHEBI:29105"/>
        <note>catalytic</note>
    </ligand>
</feature>
<keyword evidence="7" id="KW-0690">Ribosome biogenesis</keyword>
<evidence type="ECO:0000256" key="1">
    <source>
        <dbReference type="ARBA" id="ARBA00010875"/>
    </source>
</evidence>
<dbReference type="PANTHER" id="PTHR46986">
    <property type="entry name" value="ENDORIBONUCLEASE YBEY, CHLOROPLASTIC"/>
    <property type="match status" value="1"/>
</dbReference>
<keyword evidence="6 7" id="KW-0862">Zinc</keyword>
<dbReference type="AlphaFoldDB" id="A0A7W7Y8Z9"/>
<dbReference type="EC" id="3.1.-.-" evidence="7"/>
<gene>
    <name evidence="7" type="primary">ybeY</name>
    <name evidence="8" type="ORF">HNQ65_001302</name>
</gene>
<comment type="subcellular location">
    <subcellularLocation>
        <location evidence="7">Cytoplasm</location>
    </subcellularLocation>
</comment>
<dbReference type="InterPro" id="IPR023091">
    <property type="entry name" value="MetalPrtase_cat_dom_sf_prd"/>
</dbReference>
<feature type="binding site" evidence="7">
    <location>
        <position position="112"/>
    </location>
    <ligand>
        <name>Zn(2+)</name>
        <dbReference type="ChEBI" id="CHEBI:29105"/>
        <note>catalytic</note>
    </ligand>
</feature>
<dbReference type="SUPFAM" id="SSF55486">
    <property type="entry name" value="Metalloproteases ('zincins'), catalytic domain"/>
    <property type="match status" value="1"/>
</dbReference>
<evidence type="ECO:0000313" key="9">
    <source>
        <dbReference type="Proteomes" id="UP000590740"/>
    </source>
</evidence>
<dbReference type="Pfam" id="PF02130">
    <property type="entry name" value="YbeY"/>
    <property type="match status" value="1"/>
</dbReference>
<keyword evidence="3 7" id="KW-0479">Metal-binding</keyword>
<evidence type="ECO:0000256" key="3">
    <source>
        <dbReference type="ARBA" id="ARBA00022723"/>
    </source>
</evidence>
<keyword evidence="7" id="KW-0698">rRNA processing</keyword>
<comment type="similarity">
    <text evidence="1 7">Belongs to the endoribonuclease YbeY family.</text>
</comment>
<comment type="caution">
    <text evidence="8">The sequence shown here is derived from an EMBL/GenBank/DDBJ whole genome shotgun (WGS) entry which is preliminary data.</text>
</comment>
<dbReference type="Proteomes" id="UP000590740">
    <property type="component" value="Unassembled WGS sequence"/>
</dbReference>
<keyword evidence="4 7" id="KW-0255">Endonuclease</keyword>
<dbReference type="NCBIfam" id="TIGR00043">
    <property type="entry name" value="rRNA maturation RNase YbeY"/>
    <property type="match status" value="1"/>
</dbReference>
<organism evidence="8 9">
    <name type="scientific">Prosthecobacter vanneervenii</name>
    <dbReference type="NCBI Taxonomy" id="48466"/>
    <lineage>
        <taxon>Bacteria</taxon>
        <taxon>Pseudomonadati</taxon>
        <taxon>Verrucomicrobiota</taxon>
        <taxon>Verrucomicrobiia</taxon>
        <taxon>Verrucomicrobiales</taxon>
        <taxon>Verrucomicrobiaceae</taxon>
        <taxon>Prosthecobacter</taxon>
    </lineage>
</organism>